<accession>A0A8H5YZR7</accession>
<comment type="caution">
    <text evidence="1">The sequence shown here is derived from an EMBL/GenBank/DDBJ whole genome shotgun (WGS) entry which is preliminary data.</text>
</comment>
<dbReference type="OrthoDB" id="5091123at2759"/>
<name>A0A8H5YZR7_9HYPO</name>
<protein>
    <submittedName>
        <fullName evidence="1">Uncharacterized protein</fullName>
    </submittedName>
</protein>
<organism evidence="1 2">
    <name type="scientific">Fusarium mundagurra</name>
    <dbReference type="NCBI Taxonomy" id="1567541"/>
    <lineage>
        <taxon>Eukaryota</taxon>
        <taxon>Fungi</taxon>
        <taxon>Dikarya</taxon>
        <taxon>Ascomycota</taxon>
        <taxon>Pezizomycotina</taxon>
        <taxon>Sordariomycetes</taxon>
        <taxon>Hypocreomycetidae</taxon>
        <taxon>Hypocreales</taxon>
        <taxon>Nectriaceae</taxon>
        <taxon>Fusarium</taxon>
        <taxon>Fusarium fujikuroi species complex</taxon>
    </lineage>
</organism>
<keyword evidence="2" id="KW-1185">Reference proteome</keyword>
<reference evidence="1 2" key="1">
    <citation type="submission" date="2020-05" db="EMBL/GenBank/DDBJ databases">
        <title>Identification and distribution of gene clusters putatively required for synthesis of sphingolipid metabolism inhibitors in phylogenetically diverse species of the filamentous fungus Fusarium.</title>
        <authorList>
            <person name="Kim H.-S."/>
            <person name="Busman M."/>
            <person name="Brown D.W."/>
            <person name="Divon H."/>
            <person name="Uhlig S."/>
            <person name="Proctor R.H."/>
        </authorList>
    </citation>
    <scope>NUCLEOTIDE SEQUENCE [LARGE SCALE GENOMIC DNA]</scope>
    <source>
        <strain evidence="1 2">NRRL 66235</strain>
    </source>
</reference>
<gene>
    <name evidence="1" type="ORF">FMUND_3197</name>
</gene>
<dbReference type="Proteomes" id="UP000544331">
    <property type="component" value="Unassembled WGS sequence"/>
</dbReference>
<evidence type="ECO:0000313" key="2">
    <source>
        <dbReference type="Proteomes" id="UP000544331"/>
    </source>
</evidence>
<sequence>MSHNPQDMQSITDAIEQDFAYGRRPWDSTCPVPMPHEPVYKFSESALQVGHFKDDLPNDGAPSANRKKDAKAYLMVKRDGDKTGFLWCDADGEVADKNCIEMTEGIVVKDLKEDLVEMYNAQERRLVDLYNYAILIVVARRVAVKFAARGTAEQSVIYDEDQEDQPEQLPYAKKTVLCSETDPELN</sequence>
<dbReference type="EMBL" id="JAAOAN010000097">
    <property type="protein sequence ID" value="KAF5722105.1"/>
    <property type="molecule type" value="Genomic_DNA"/>
</dbReference>
<proteinExistence type="predicted"/>
<evidence type="ECO:0000313" key="1">
    <source>
        <dbReference type="EMBL" id="KAF5722105.1"/>
    </source>
</evidence>
<dbReference type="AlphaFoldDB" id="A0A8H5YZR7"/>